<comment type="similarity">
    <text evidence="3 13">Belongs to the FAD-dependent oxidoreductase 2 family. NadB subfamily.</text>
</comment>
<reference evidence="16 17" key="2">
    <citation type="journal article" date="2012" name="Stand. Genomic Sci.">
        <title>Complete Genome Sequence of Clostridium clariflavum DSM 19732.</title>
        <authorList>
            <person name="Izquierdo J.A."/>
            <person name="Goodwin L."/>
            <person name="Davenport K.W."/>
            <person name="Teshima H."/>
            <person name="Bruce D."/>
            <person name="Detter C."/>
            <person name="Tapia R."/>
            <person name="Han S."/>
            <person name="Land M."/>
            <person name="Hauser L."/>
            <person name="Jeffries C.D."/>
            <person name="Han J."/>
            <person name="Pitluck S."/>
            <person name="Nolan M."/>
            <person name="Chen A."/>
            <person name="Huntemann M."/>
            <person name="Mavromatis K."/>
            <person name="Mikhailova N."/>
            <person name="Liolios K."/>
            <person name="Woyke T."/>
            <person name="Lynd L.R."/>
        </authorList>
    </citation>
    <scope>NUCLEOTIDE SEQUENCE [LARGE SCALE GENOMIC DNA]</scope>
    <source>
        <strain evidence="17">DSM 19732 / NBRC 101661 / EBR45</strain>
    </source>
</reference>
<evidence type="ECO:0000256" key="2">
    <source>
        <dbReference type="ARBA" id="ARBA00004950"/>
    </source>
</evidence>
<evidence type="ECO:0000256" key="3">
    <source>
        <dbReference type="ARBA" id="ARBA00008562"/>
    </source>
</evidence>
<dbReference type="eggNOG" id="COG0029">
    <property type="taxonomic scope" value="Bacteria"/>
</dbReference>
<dbReference type="FunFam" id="3.90.700.10:FF:000002">
    <property type="entry name" value="L-aspartate oxidase"/>
    <property type="match status" value="1"/>
</dbReference>
<dbReference type="NCBIfam" id="NF004820">
    <property type="entry name" value="PRK06175.1"/>
    <property type="match status" value="1"/>
</dbReference>
<feature type="domain" description="Fumarate reductase/succinate dehydrogenase flavoprotein-like C-terminal" evidence="15">
    <location>
        <begin position="441"/>
        <end position="527"/>
    </location>
</feature>
<dbReference type="GO" id="GO:0008734">
    <property type="term" value="F:L-aspartate oxidase activity"/>
    <property type="evidence" value="ECO:0007669"/>
    <property type="project" value="UniProtKB-UniRule"/>
</dbReference>
<evidence type="ECO:0000313" key="17">
    <source>
        <dbReference type="Proteomes" id="UP000005435"/>
    </source>
</evidence>
<dbReference type="Gene3D" id="3.50.50.60">
    <property type="entry name" value="FAD/NAD(P)-binding domain"/>
    <property type="match status" value="1"/>
</dbReference>
<dbReference type="PANTHER" id="PTHR42716">
    <property type="entry name" value="L-ASPARTATE OXIDASE"/>
    <property type="match status" value="1"/>
</dbReference>
<dbReference type="InterPro" id="IPR037099">
    <property type="entry name" value="Fum_R/Succ_DH_flav-like_C_sf"/>
</dbReference>
<dbReference type="InterPro" id="IPR015939">
    <property type="entry name" value="Fum_Rdtase/Succ_DH_flav-like_C"/>
</dbReference>
<protein>
    <recommendedName>
        <fullName evidence="5 11">L-aspartate oxidase</fullName>
        <ecNumber evidence="4 11">1.4.3.16</ecNumber>
    </recommendedName>
</protein>
<feature type="active site" description="Proton acceptor" evidence="12">
    <location>
        <position position="291"/>
    </location>
</feature>
<dbReference type="InterPro" id="IPR027477">
    <property type="entry name" value="Succ_DH/fumarate_Rdtase_cat_sf"/>
</dbReference>
<feature type="domain" description="FAD-dependent oxidoreductase 2 FAD-binding" evidence="14">
    <location>
        <begin position="21"/>
        <end position="393"/>
    </location>
</feature>
<keyword evidence="7 13" id="KW-0662">Pyridine nucleotide biosynthesis</keyword>
<reference evidence="17" key="1">
    <citation type="submission" date="2011-12" db="EMBL/GenBank/DDBJ databases">
        <title>Complete sequence of Clostridium clariflavum DSM 19732.</title>
        <authorList>
            <consortium name="US DOE Joint Genome Institute"/>
            <person name="Lucas S."/>
            <person name="Han J."/>
            <person name="Lapidus A."/>
            <person name="Cheng J.-F."/>
            <person name="Goodwin L."/>
            <person name="Pitluck S."/>
            <person name="Peters L."/>
            <person name="Teshima H."/>
            <person name="Detter J.C."/>
            <person name="Han C."/>
            <person name="Tapia R."/>
            <person name="Land M."/>
            <person name="Hauser L."/>
            <person name="Kyrpides N."/>
            <person name="Ivanova N."/>
            <person name="Pagani I."/>
            <person name="Kitzmiller T."/>
            <person name="Lynd L."/>
            <person name="Izquierdo J."/>
            <person name="Woyke T."/>
        </authorList>
    </citation>
    <scope>NUCLEOTIDE SEQUENCE [LARGE SCALE GENOMIC DNA]</scope>
    <source>
        <strain evidence="17">DSM 19732 / NBRC 101661 / EBR45</strain>
    </source>
</reference>
<dbReference type="GO" id="GO:0005737">
    <property type="term" value="C:cytoplasm"/>
    <property type="evidence" value="ECO:0007669"/>
    <property type="project" value="UniProtKB-SubCell"/>
</dbReference>
<comment type="subcellular location">
    <subcellularLocation>
        <location evidence="13">Cytoplasm</location>
    </subcellularLocation>
</comment>
<dbReference type="Proteomes" id="UP000005435">
    <property type="component" value="Chromosome"/>
</dbReference>
<evidence type="ECO:0000256" key="9">
    <source>
        <dbReference type="ARBA" id="ARBA00023002"/>
    </source>
</evidence>
<dbReference type="InterPro" id="IPR005288">
    <property type="entry name" value="NadB"/>
</dbReference>
<comment type="catalytic activity">
    <reaction evidence="10">
        <text>L-aspartate + O2 = iminosuccinate + H2O2</text>
        <dbReference type="Rhea" id="RHEA:25876"/>
        <dbReference type="ChEBI" id="CHEBI:15379"/>
        <dbReference type="ChEBI" id="CHEBI:16240"/>
        <dbReference type="ChEBI" id="CHEBI:29991"/>
        <dbReference type="ChEBI" id="CHEBI:77875"/>
        <dbReference type="EC" id="1.4.3.16"/>
    </reaction>
    <physiologicalReaction direction="left-to-right" evidence="10">
        <dbReference type="Rhea" id="RHEA:25877"/>
    </physiologicalReaction>
</comment>
<gene>
    <name evidence="16" type="ordered locus">Clocl_4214</name>
</gene>
<dbReference type="RefSeq" id="WP_014257135.1">
    <property type="nucleotide sequence ID" value="NC_016627.1"/>
</dbReference>
<dbReference type="GO" id="GO:0034628">
    <property type="term" value="P:'de novo' NAD+ biosynthetic process from L-aspartate"/>
    <property type="evidence" value="ECO:0007669"/>
    <property type="project" value="TreeGrafter"/>
</dbReference>
<dbReference type="Pfam" id="PF00890">
    <property type="entry name" value="FAD_binding_2"/>
    <property type="match status" value="1"/>
</dbReference>
<evidence type="ECO:0000256" key="13">
    <source>
        <dbReference type="RuleBase" id="RU362049"/>
    </source>
</evidence>
<dbReference type="Gene3D" id="3.90.700.10">
    <property type="entry name" value="Succinate dehydrogenase/fumarate reductase flavoprotein, catalytic domain"/>
    <property type="match status" value="1"/>
</dbReference>
<dbReference type="AlphaFoldDB" id="G8LUJ2"/>
<dbReference type="InterPro" id="IPR003953">
    <property type="entry name" value="FAD-dep_OxRdtase_2_FAD-bd"/>
</dbReference>
<dbReference type="Pfam" id="PF02910">
    <property type="entry name" value="Succ_DH_flav_C"/>
    <property type="match status" value="1"/>
</dbReference>
<keyword evidence="8 13" id="KW-0274">FAD</keyword>
<dbReference type="UniPathway" id="UPA00253">
    <property type="reaction ID" value="UER00326"/>
</dbReference>
<evidence type="ECO:0000256" key="8">
    <source>
        <dbReference type="ARBA" id="ARBA00022827"/>
    </source>
</evidence>
<dbReference type="SUPFAM" id="SSF56425">
    <property type="entry name" value="Succinate dehydrogenase/fumarate reductase flavoprotein, catalytic domain"/>
    <property type="match status" value="1"/>
</dbReference>
<name>G8LUJ2_ACECE</name>
<dbReference type="EMBL" id="CP003065">
    <property type="protein sequence ID" value="AEV70640.1"/>
    <property type="molecule type" value="Genomic_DNA"/>
</dbReference>
<accession>G8LUJ2</accession>
<evidence type="ECO:0000259" key="15">
    <source>
        <dbReference type="Pfam" id="PF02910"/>
    </source>
</evidence>
<keyword evidence="17" id="KW-1185">Reference proteome</keyword>
<dbReference type="HOGENOM" id="CLU_014312_3_0_9"/>
<comment type="pathway">
    <text evidence="2 13">Cofactor biosynthesis; NAD(+) biosynthesis; iminoaspartate from L-aspartate (oxidase route): step 1/1.</text>
</comment>
<evidence type="ECO:0000259" key="14">
    <source>
        <dbReference type="Pfam" id="PF00890"/>
    </source>
</evidence>
<dbReference type="GO" id="GO:0033765">
    <property type="term" value="F:steroid dehydrogenase activity, acting on the CH-CH group of donors"/>
    <property type="evidence" value="ECO:0007669"/>
    <property type="project" value="UniProtKB-ARBA"/>
</dbReference>
<evidence type="ECO:0000256" key="4">
    <source>
        <dbReference type="ARBA" id="ARBA00012173"/>
    </source>
</evidence>
<dbReference type="SUPFAM" id="SSF51905">
    <property type="entry name" value="FAD/NAD(P)-binding domain"/>
    <property type="match status" value="1"/>
</dbReference>
<keyword evidence="9 13" id="KW-0560">Oxidoreductase</keyword>
<dbReference type="InterPro" id="IPR036188">
    <property type="entry name" value="FAD/NAD-bd_sf"/>
</dbReference>
<dbReference type="OrthoDB" id="9806724at2"/>
<dbReference type="NCBIfam" id="TIGR00551">
    <property type="entry name" value="nadB"/>
    <property type="match status" value="1"/>
</dbReference>
<evidence type="ECO:0000313" key="16">
    <source>
        <dbReference type="EMBL" id="AEV70640.1"/>
    </source>
</evidence>
<comment type="function">
    <text evidence="13">Catalyzes the oxidation of L-aspartate to iminoaspartate.</text>
</comment>
<evidence type="ECO:0000256" key="6">
    <source>
        <dbReference type="ARBA" id="ARBA00022630"/>
    </source>
</evidence>
<organism evidence="16 17">
    <name type="scientific">Acetivibrio clariflavus (strain DSM 19732 / NBRC 101661 / EBR45)</name>
    <name type="common">Clostridium clariflavum</name>
    <dbReference type="NCBI Taxonomy" id="720554"/>
    <lineage>
        <taxon>Bacteria</taxon>
        <taxon>Bacillati</taxon>
        <taxon>Bacillota</taxon>
        <taxon>Clostridia</taxon>
        <taxon>Eubacteriales</taxon>
        <taxon>Oscillospiraceae</taxon>
        <taxon>Acetivibrio</taxon>
    </lineage>
</organism>
<dbReference type="SUPFAM" id="SSF46977">
    <property type="entry name" value="Succinate dehydrogenase/fumarate reductase flavoprotein C-terminal domain"/>
    <property type="match status" value="1"/>
</dbReference>
<dbReference type="PRINTS" id="PR00368">
    <property type="entry name" value="FADPNR"/>
</dbReference>
<sequence length="535" mass="60585">MDNYRYLIDFDTDKIRKEYYDIIIIGSGIAGVYTALELPEKYNIVIITKETIDISNSVLAQGGIAVSLDKEDSPELHFKDTIYAGAGLCDENSVWVLVNEAAKNIEALCKYGVNFDKKENKDELSLTREGAHSKNRIIHAGDTTGKEVCDKLISIVKARKNVKIKERTFAIDILTDNDVCKGVLSYDEDCDQYIYYVSSVVINAAGGFGQLYLNTTNPEVATGDGVSLAYRAGAELMDMEFVQFHPTVLFHPENKSFLISEAVRGEGAILRNVFGERFMPKYHELNELAPRDIVSRAIFSEMKKTESDHVYLDITFKDKNYLESRFPNIYKKCLNYGIDISKDYIPVAPAEHYCMGGVKTDVFGRTNIKGFFACGEVACSGIHGANRLASNSLLEGLVFGRKIGEEVSKILAENISLDTSFHLSYKKNRIKKQIDKKRIKTDIQNLMTKYVGIIRNREGMIIAKNKIDQYYSVICDMYNTSIEDFEIQNMVLLARIVIEAALEREESRGAHYRTDFQSTDDINWKRNIIKVIQKK</sequence>
<comment type="cofactor">
    <cofactor evidence="1 13">
        <name>FAD</name>
        <dbReference type="ChEBI" id="CHEBI:57692"/>
    </cofactor>
</comment>
<dbReference type="PANTHER" id="PTHR42716:SF2">
    <property type="entry name" value="L-ASPARTATE OXIDASE, CHLOROPLASTIC"/>
    <property type="match status" value="1"/>
</dbReference>
<evidence type="ECO:0000256" key="12">
    <source>
        <dbReference type="PIRSR" id="PIRSR000171-1"/>
    </source>
</evidence>
<evidence type="ECO:0000256" key="7">
    <source>
        <dbReference type="ARBA" id="ARBA00022642"/>
    </source>
</evidence>
<dbReference type="PIRSF" id="PIRSF000171">
    <property type="entry name" value="SDHA_APRA_LASPO"/>
    <property type="match status" value="1"/>
</dbReference>
<dbReference type="STRING" id="720554.Clocl_4214"/>
<keyword evidence="6 13" id="KW-0285">Flavoprotein</keyword>
<evidence type="ECO:0000256" key="10">
    <source>
        <dbReference type="ARBA" id="ARBA00048305"/>
    </source>
</evidence>
<proteinExistence type="inferred from homology"/>
<dbReference type="EC" id="1.4.3.16" evidence="4 11"/>
<evidence type="ECO:0000256" key="5">
    <source>
        <dbReference type="ARBA" id="ARBA00021901"/>
    </source>
</evidence>
<dbReference type="KEGG" id="ccl:Clocl_4214"/>
<evidence type="ECO:0000256" key="11">
    <source>
        <dbReference type="NCBIfam" id="TIGR00551"/>
    </source>
</evidence>
<evidence type="ECO:0000256" key="1">
    <source>
        <dbReference type="ARBA" id="ARBA00001974"/>
    </source>
</evidence>
<dbReference type="Gene3D" id="1.20.58.100">
    <property type="entry name" value="Fumarate reductase/succinate dehydrogenase flavoprotein-like, C-terminal domain"/>
    <property type="match status" value="1"/>
</dbReference>